<feature type="non-terminal residue" evidence="1">
    <location>
        <position position="63"/>
    </location>
</feature>
<comment type="caution">
    <text evidence="1">The sequence shown here is derived from an EMBL/GenBank/DDBJ whole genome shotgun (WGS) entry which is preliminary data.</text>
</comment>
<gene>
    <name evidence="1" type="ORF">PL75_11015</name>
</gene>
<sequence length="63" mass="6737">MIHLAPYAASPLYNIGQAFNGIVLCEVGLCLYAGELASRILPFGFQGMENISGLDLIGKPLVR</sequence>
<protein>
    <submittedName>
        <fullName evidence="1">Uncharacterized protein</fullName>
    </submittedName>
</protein>
<evidence type="ECO:0000313" key="2">
    <source>
        <dbReference type="Proteomes" id="UP000036027"/>
    </source>
</evidence>
<evidence type="ECO:0000313" key="1">
    <source>
        <dbReference type="EMBL" id="KLT71926.1"/>
    </source>
</evidence>
<proteinExistence type="predicted"/>
<keyword evidence="2" id="KW-1185">Reference proteome</keyword>
<accession>A0A0J0YP61</accession>
<dbReference type="AlphaFoldDB" id="A0A0J0YP61"/>
<dbReference type="EMBL" id="JTDO01000075">
    <property type="protein sequence ID" value="KLT71926.1"/>
    <property type="molecule type" value="Genomic_DNA"/>
</dbReference>
<name>A0A0J0YP61_9NEIS</name>
<dbReference type="Proteomes" id="UP000036027">
    <property type="component" value="Unassembled WGS sequence"/>
</dbReference>
<organism evidence="1 2">
    <name type="scientific">Neisseria arctica</name>
    <dbReference type="NCBI Taxonomy" id="1470200"/>
    <lineage>
        <taxon>Bacteria</taxon>
        <taxon>Pseudomonadati</taxon>
        <taxon>Pseudomonadota</taxon>
        <taxon>Betaproteobacteria</taxon>
        <taxon>Neisseriales</taxon>
        <taxon>Neisseriaceae</taxon>
        <taxon>Neisseria</taxon>
    </lineage>
</organism>
<reference evidence="1 2" key="1">
    <citation type="submission" date="2014-11" db="EMBL/GenBank/DDBJ databases">
        <title>Genome of a novel goose pathogen.</title>
        <authorList>
            <person name="Hansen C.M."/>
            <person name="Hueffer K."/>
            <person name="Choi S.C."/>
        </authorList>
    </citation>
    <scope>NUCLEOTIDE SEQUENCE [LARGE SCALE GENOMIC DNA]</scope>
    <source>
        <strain evidence="1 2">KH1503</strain>
    </source>
</reference>